<keyword evidence="10" id="KW-0175">Coiled coil</keyword>
<evidence type="ECO:0000256" key="6">
    <source>
        <dbReference type="ARBA" id="ARBA00022989"/>
    </source>
</evidence>
<dbReference type="PIRSF" id="PIRSF001293">
    <property type="entry name" value="ATP6V0A1"/>
    <property type="match status" value="1"/>
</dbReference>
<comment type="function">
    <text evidence="9">Essential component of the vacuolar proton pump (V-ATPase), a multimeric enzyme that catalyzes the translocation of protons across the membranes. Required for assembly and activity of the V-ATPase.</text>
</comment>
<evidence type="ECO:0000256" key="4">
    <source>
        <dbReference type="ARBA" id="ARBA00022692"/>
    </source>
</evidence>
<comment type="similarity">
    <text evidence="2 9">Belongs to the V-ATPase 116 kDa subunit family.</text>
</comment>
<dbReference type="Pfam" id="PF01496">
    <property type="entry name" value="V_ATPase_I"/>
    <property type="match status" value="1"/>
</dbReference>
<keyword evidence="4 9" id="KW-0812">Transmembrane</keyword>
<feature type="transmembrane region" description="Helical" evidence="9">
    <location>
        <begin position="817"/>
        <end position="841"/>
    </location>
</feature>
<reference evidence="11" key="1">
    <citation type="journal article" date="2019" name="bioRxiv">
        <title>The Genome of the Zebra Mussel, Dreissena polymorpha: A Resource for Invasive Species Research.</title>
        <authorList>
            <person name="McCartney M.A."/>
            <person name="Auch B."/>
            <person name="Kono T."/>
            <person name="Mallez S."/>
            <person name="Zhang Y."/>
            <person name="Obille A."/>
            <person name="Becker A."/>
            <person name="Abrahante J.E."/>
            <person name="Garbe J."/>
            <person name="Badalamenti J.P."/>
            <person name="Herman A."/>
            <person name="Mangelson H."/>
            <person name="Liachko I."/>
            <person name="Sullivan S."/>
            <person name="Sone E.D."/>
            <person name="Koren S."/>
            <person name="Silverstein K.A.T."/>
            <person name="Beckman K.B."/>
            <person name="Gohl D.M."/>
        </authorList>
    </citation>
    <scope>NUCLEOTIDE SEQUENCE</scope>
    <source>
        <strain evidence="11">Duluth1</strain>
        <tissue evidence="11">Whole animal</tissue>
    </source>
</reference>
<dbReference type="GO" id="GO:0051117">
    <property type="term" value="F:ATPase binding"/>
    <property type="evidence" value="ECO:0007669"/>
    <property type="project" value="TreeGrafter"/>
</dbReference>
<reference evidence="11" key="2">
    <citation type="submission" date="2020-11" db="EMBL/GenBank/DDBJ databases">
        <authorList>
            <person name="McCartney M.A."/>
            <person name="Auch B."/>
            <person name="Kono T."/>
            <person name="Mallez S."/>
            <person name="Becker A."/>
            <person name="Gohl D.M."/>
            <person name="Silverstein K.A.T."/>
            <person name="Koren S."/>
            <person name="Bechman K.B."/>
            <person name="Herman A."/>
            <person name="Abrahante J.E."/>
            <person name="Garbe J."/>
        </authorList>
    </citation>
    <scope>NUCLEOTIDE SEQUENCE</scope>
    <source>
        <strain evidence="11">Duluth1</strain>
        <tissue evidence="11">Whole animal</tissue>
    </source>
</reference>
<dbReference type="PANTHER" id="PTHR11629:SF63">
    <property type="entry name" value="V-TYPE PROTON ATPASE SUBUNIT A"/>
    <property type="match status" value="1"/>
</dbReference>
<feature type="transmembrane region" description="Helical" evidence="9">
    <location>
        <begin position="658"/>
        <end position="678"/>
    </location>
</feature>
<dbReference type="InterPro" id="IPR002490">
    <property type="entry name" value="V-ATPase_116kDa_su"/>
</dbReference>
<feature type="transmembrane region" description="Helical" evidence="9">
    <location>
        <begin position="534"/>
        <end position="555"/>
    </location>
</feature>
<evidence type="ECO:0000256" key="3">
    <source>
        <dbReference type="ARBA" id="ARBA00022448"/>
    </source>
</evidence>
<evidence type="ECO:0000313" key="11">
    <source>
        <dbReference type="EMBL" id="KAH3863941.1"/>
    </source>
</evidence>
<evidence type="ECO:0000256" key="5">
    <source>
        <dbReference type="ARBA" id="ARBA00022781"/>
    </source>
</evidence>
<accession>A0A9D4RD15</accession>
<evidence type="ECO:0000256" key="1">
    <source>
        <dbReference type="ARBA" id="ARBA00004141"/>
    </source>
</evidence>
<name>A0A9D4RD15_DREPO</name>
<evidence type="ECO:0000256" key="9">
    <source>
        <dbReference type="RuleBase" id="RU361189"/>
    </source>
</evidence>
<dbReference type="PANTHER" id="PTHR11629">
    <property type="entry name" value="VACUOLAR PROTON ATPASES"/>
    <property type="match status" value="1"/>
</dbReference>
<keyword evidence="3 9" id="KW-0813">Transport</keyword>
<keyword evidence="8 9" id="KW-0472">Membrane</keyword>
<proteinExistence type="inferred from homology"/>
<organism evidence="11 12">
    <name type="scientific">Dreissena polymorpha</name>
    <name type="common">Zebra mussel</name>
    <name type="synonym">Mytilus polymorpha</name>
    <dbReference type="NCBI Taxonomy" id="45954"/>
    <lineage>
        <taxon>Eukaryota</taxon>
        <taxon>Metazoa</taxon>
        <taxon>Spiralia</taxon>
        <taxon>Lophotrochozoa</taxon>
        <taxon>Mollusca</taxon>
        <taxon>Bivalvia</taxon>
        <taxon>Autobranchia</taxon>
        <taxon>Heteroconchia</taxon>
        <taxon>Euheterodonta</taxon>
        <taxon>Imparidentia</taxon>
        <taxon>Neoheterodontei</taxon>
        <taxon>Myida</taxon>
        <taxon>Dreissenoidea</taxon>
        <taxon>Dreissenidae</taxon>
        <taxon>Dreissena</taxon>
    </lineage>
</organism>
<comment type="subcellular location">
    <subcellularLocation>
        <location evidence="1">Membrane</location>
        <topology evidence="1">Multi-pass membrane protein</topology>
    </subcellularLocation>
</comment>
<evidence type="ECO:0000313" key="12">
    <source>
        <dbReference type="Proteomes" id="UP000828390"/>
    </source>
</evidence>
<sequence length="886" mass="101163">MGAFFRSEEMTLCQLFLQSDAAYACVSELGEMGLVQFKDLNSDTNAFQRKFVNEIMRCEEMERKLRYIEKELKKDDMKVPDSDSNPKAPAPKEMIDLEATFEKIESELREVNTNAEALKKNFQELTELKEVLTKTQVFFREQSGLNVIEDAQNALVQEERGGTAVQLGFIAGVIPREKVPAFERMLWFACRGNVFLRYDEITQALEDPHTGDEVHKGVFIVFFQGEQLKSRVRKICEGFRATLYPCPETAQERQEMLKGVNTRLEDLTIVLKQTKDHRHRVLVSAQKEIHNWIIKVKKIKAIYHTLNMCNFEHSRNNLIAECWTPVKVLDQVQDALRHGQEMSGSSVPNILHRMKCKETPPTYFTTNKFTKIFQSIVHSYGVAGYREVNPALYTIISFPFLFAVMFGDTGHGFIMFLFGLWLVVCEKSLTSSKNSNEIFKMMVGGRYIILLMGLFSLYTGVIYNDFFAKSINLFGTSWKFNYTQTTLDSSHSIQMKPEDMFDNVTKSAYPLGLDPIWQASINKITFTNSFKMKLSVILGVSQMLMGVFLSIFNHIHFRHYVYILVQFIPEVLFMLCIFGYLIALIFVKWITYNAHCASCTPSILIHFINMFLMKYTKPNMTEAYNCDMMSPTGPYVQKQLGCDSQTIFYPHQQEIQTALILVALLCIPILLLAKPFILRAQHNAKMRRKQALGATSHEQLVNNEELEGHELKSGENGKTGIEMAGVSSSHVAVAVSINGGTGQTAVTMDEHEEEEEKFDFGELFVGQAIHTIEYCLGCVSHTASYLRLWALSLAHAQLSEVLWGMLFRAGLKMDAPYWGGIIVWAVFGAFAVLTVCVLLVMEGLSAFLHTLRLHWVEFQSKFYHGDGYLFDPFNFKEQMDPTLEDK</sequence>
<keyword evidence="7 9" id="KW-0406">Ion transport</keyword>
<dbReference type="GO" id="GO:0046961">
    <property type="term" value="F:proton-transporting ATPase activity, rotational mechanism"/>
    <property type="evidence" value="ECO:0007669"/>
    <property type="project" value="InterPro"/>
</dbReference>
<gene>
    <name evidence="11" type="ORF">DPMN_026949</name>
</gene>
<dbReference type="AlphaFoldDB" id="A0A9D4RD15"/>
<dbReference type="GO" id="GO:0000220">
    <property type="term" value="C:vacuolar proton-transporting V-type ATPase, V0 domain"/>
    <property type="evidence" value="ECO:0007669"/>
    <property type="project" value="InterPro"/>
</dbReference>
<dbReference type="EMBL" id="JAIWYP010000002">
    <property type="protein sequence ID" value="KAH3863941.1"/>
    <property type="molecule type" value="Genomic_DNA"/>
</dbReference>
<dbReference type="Proteomes" id="UP000828390">
    <property type="component" value="Unassembled WGS sequence"/>
</dbReference>
<keyword evidence="5 9" id="KW-0375">Hydrogen ion transport</keyword>
<keyword evidence="12" id="KW-1185">Reference proteome</keyword>
<protein>
    <recommendedName>
        <fullName evidence="9">V-type proton ATPase subunit a</fullName>
    </recommendedName>
</protein>
<evidence type="ECO:0000256" key="10">
    <source>
        <dbReference type="SAM" id="Coils"/>
    </source>
</evidence>
<feature type="transmembrane region" description="Helical" evidence="9">
    <location>
        <begin position="400"/>
        <end position="424"/>
    </location>
</feature>
<comment type="caution">
    <text evidence="11">The sequence shown here is derived from an EMBL/GenBank/DDBJ whole genome shotgun (WGS) entry which is preliminary data.</text>
</comment>
<evidence type="ECO:0000256" key="7">
    <source>
        <dbReference type="ARBA" id="ARBA00023065"/>
    </source>
</evidence>
<dbReference type="GO" id="GO:0005886">
    <property type="term" value="C:plasma membrane"/>
    <property type="evidence" value="ECO:0007669"/>
    <property type="project" value="TreeGrafter"/>
</dbReference>
<feature type="coiled-coil region" evidence="10">
    <location>
        <begin position="58"/>
        <end position="135"/>
    </location>
</feature>
<feature type="transmembrane region" description="Helical" evidence="9">
    <location>
        <begin position="561"/>
        <end position="587"/>
    </location>
</feature>
<dbReference type="GO" id="GO:0007035">
    <property type="term" value="P:vacuolar acidification"/>
    <property type="evidence" value="ECO:0007669"/>
    <property type="project" value="TreeGrafter"/>
</dbReference>
<evidence type="ECO:0000256" key="2">
    <source>
        <dbReference type="ARBA" id="ARBA00009904"/>
    </source>
</evidence>
<keyword evidence="6 9" id="KW-1133">Transmembrane helix</keyword>
<dbReference type="InterPro" id="IPR026028">
    <property type="entry name" value="V-type_ATPase_116kDa_su_euka"/>
</dbReference>
<evidence type="ECO:0000256" key="8">
    <source>
        <dbReference type="ARBA" id="ARBA00023136"/>
    </source>
</evidence>
<feature type="transmembrane region" description="Helical" evidence="9">
    <location>
        <begin position="788"/>
        <end position="811"/>
    </location>
</feature>
<feature type="transmembrane region" description="Helical" evidence="9">
    <location>
        <begin position="444"/>
        <end position="463"/>
    </location>
</feature>